<sequence length="263" mass="30583">FLICKRKLESKKDALLILSKELDSVQQERDQFKLMESQLRQRHQSLKFKYIEITGGESTLPPEKRNQVNLTQLLMDSRERNKQLSKEAKELSQKLTETECDNKLLRMTISKQRLGDDEESTRYFLSHEREDLVEQLEKAALQRERLEHSLKMVCDELQDVKAERSVFKEKSERLNLELNHVLCGQDNRMIDIDTTALERSECPGIGGKSFTGILHSKQMQLEDNVCSLPANPQSIFDLKSLVTALLETVQEKNIVTQHQRRTN</sequence>
<feature type="non-terminal residue" evidence="4">
    <location>
        <position position="1"/>
    </location>
</feature>
<evidence type="ECO:0000313" key="5">
    <source>
        <dbReference type="Proteomes" id="UP000316079"/>
    </source>
</evidence>
<dbReference type="Pfam" id="PF09789">
    <property type="entry name" value="CC149"/>
    <property type="match status" value="2"/>
</dbReference>
<organism evidence="4 5">
    <name type="scientific">Danionella cerebrum</name>
    <dbReference type="NCBI Taxonomy" id="2873325"/>
    <lineage>
        <taxon>Eukaryota</taxon>
        <taxon>Metazoa</taxon>
        <taxon>Chordata</taxon>
        <taxon>Craniata</taxon>
        <taxon>Vertebrata</taxon>
        <taxon>Euteleostomi</taxon>
        <taxon>Actinopterygii</taxon>
        <taxon>Neopterygii</taxon>
        <taxon>Teleostei</taxon>
        <taxon>Ostariophysi</taxon>
        <taxon>Cypriniformes</taxon>
        <taxon>Danionidae</taxon>
        <taxon>Danioninae</taxon>
        <taxon>Danionella</taxon>
    </lineage>
</organism>
<evidence type="ECO:0000256" key="1">
    <source>
        <dbReference type="ARBA" id="ARBA00005872"/>
    </source>
</evidence>
<protein>
    <submittedName>
        <fullName evidence="4">Uncharacterized protein</fullName>
    </submittedName>
</protein>
<dbReference type="PANTHER" id="PTHR21682">
    <property type="entry name" value="COILED-COIL DOMAIN-CONTAINING PROTEIN 149"/>
    <property type="match status" value="1"/>
</dbReference>
<dbReference type="EMBL" id="SRMA01026531">
    <property type="protein sequence ID" value="TRY82908.1"/>
    <property type="molecule type" value="Genomic_DNA"/>
</dbReference>
<keyword evidence="5" id="KW-1185">Reference proteome</keyword>
<evidence type="ECO:0000313" key="4">
    <source>
        <dbReference type="EMBL" id="TRY82908.1"/>
    </source>
</evidence>
<dbReference type="AlphaFoldDB" id="A0A553PYZ7"/>
<feature type="coiled-coil region" evidence="3">
    <location>
        <begin position="74"/>
        <end position="101"/>
    </location>
</feature>
<evidence type="ECO:0000256" key="3">
    <source>
        <dbReference type="SAM" id="Coils"/>
    </source>
</evidence>
<dbReference type="PANTHER" id="PTHR21682:SF2">
    <property type="entry name" value="COILED-COIL DOMAIN-CONTAINING PROTEIN 149"/>
    <property type="match status" value="1"/>
</dbReference>
<gene>
    <name evidence="4" type="ORF">DNTS_011654</name>
</gene>
<comment type="caution">
    <text evidence="4">The sequence shown here is derived from an EMBL/GenBank/DDBJ whole genome shotgun (WGS) entry which is preliminary data.</text>
</comment>
<feature type="coiled-coil region" evidence="3">
    <location>
        <begin position="129"/>
        <end position="177"/>
    </location>
</feature>
<proteinExistence type="inferred from homology"/>
<feature type="non-terminal residue" evidence="4">
    <location>
        <position position="263"/>
    </location>
</feature>
<keyword evidence="2 3" id="KW-0175">Coiled coil</keyword>
<dbReference type="STRING" id="623744.A0A553PYZ7"/>
<name>A0A553PYZ7_9TELE</name>
<accession>A0A553PYZ7</accession>
<dbReference type="OrthoDB" id="5917629at2759"/>
<dbReference type="Proteomes" id="UP000316079">
    <property type="component" value="Unassembled WGS sequence"/>
</dbReference>
<dbReference type="InterPro" id="IPR019179">
    <property type="entry name" value="CC149"/>
</dbReference>
<evidence type="ECO:0000256" key="2">
    <source>
        <dbReference type="ARBA" id="ARBA00023054"/>
    </source>
</evidence>
<comment type="similarity">
    <text evidence="1">Belongs to the CCDC149 family.</text>
</comment>
<reference evidence="4 5" key="1">
    <citation type="journal article" date="2019" name="Sci. Data">
        <title>Hybrid genome assembly and annotation of Danionella translucida.</title>
        <authorList>
            <person name="Kadobianskyi M."/>
            <person name="Schulze L."/>
            <person name="Schuelke M."/>
            <person name="Judkewitz B."/>
        </authorList>
    </citation>
    <scope>NUCLEOTIDE SEQUENCE [LARGE SCALE GENOMIC DNA]</scope>
    <source>
        <strain evidence="4 5">Bolton</strain>
    </source>
</reference>